<feature type="non-terminal residue" evidence="1">
    <location>
        <position position="1"/>
    </location>
</feature>
<feature type="non-terminal residue" evidence="1">
    <location>
        <position position="498"/>
    </location>
</feature>
<proteinExistence type="predicted"/>
<organism evidence="1">
    <name type="scientific">marine sediment metagenome</name>
    <dbReference type="NCBI Taxonomy" id="412755"/>
    <lineage>
        <taxon>unclassified sequences</taxon>
        <taxon>metagenomes</taxon>
        <taxon>ecological metagenomes</taxon>
    </lineage>
</organism>
<gene>
    <name evidence="1" type="ORF">LCGC14_2502500</name>
</gene>
<comment type="caution">
    <text evidence="1">The sequence shown here is derived from an EMBL/GenBank/DDBJ whole genome shotgun (WGS) entry which is preliminary data.</text>
</comment>
<dbReference type="AlphaFoldDB" id="A0A0F9BPF4"/>
<dbReference type="EMBL" id="LAZR01039947">
    <property type="protein sequence ID" value="KKL15747.1"/>
    <property type="molecule type" value="Genomic_DNA"/>
</dbReference>
<accession>A0A0F9BPF4</accession>
<reference evidence="1" key="1">
    <citation type="journal article" date="2015" name="Nature">
        <title>Complex archaea that bridge the gap between prokaryotes and eukaryotes.</title>
        <authorList>
            <person name="Spang A."/>
            <person name="Saw J.H."/>
            <person name="Jorgensen S.L."/>
            <person name="Zaremba-Niedzwiedzka K."/>
            <person name="Martijn J."/>
            <person name="Lind A.E."/>
            <person name="van Eijk R."/>
            <person name="Schleper C."/>
            <person name="Guy L."/>
            <person name="Ettema T.J."/>
        </authorList>
    </citation>
    <scope>NUCLEOTIDE SEQUENCE</scope>
</reference>
<evidence type="ECO:0000313" key="1">
    <source>
        <dbReference type="EMBL" id="KKL15747.1"/>
    </source>
</evidence>
<protein>
    <submittedName>
        <fullName evidence="1">Uncharacterized protein</fullName>
    </submittedName>
</protein>
<sequence>DIEKELKQVQDAMFPLRQEERHMGVPRGISPELNTLREEERRLLALLADPSATGPVRPIEEMYRDFLNNYEQLGGSIIDAAAKTNPAEELRIYRNASSQLRGQLLKMSVNEPQDLHGVKVVQEYFQQVITLSKDQRLRTRLANMTRNAVQNHGTPFMQQRMVDYTKQINLHEIVGSFLPFAAFQLHMPGYLARSFMERPGYIQMMNHFAQASEDNFGVTGGMMMGEGFVFAPQLRFSYLPILAGNNFVRGDDHPLNQVSDMLSLFGFSPGPNVMIAGDLANRFADKSGFTKKLGIEQAAPEFRGGLLPQWRFVQDITAMMGIDSGKGLNIPWIGPSVDIREREVKRSLAGRLANRVAGFKERNGRDPYPDEVTAMREFVQANEIADARREVAARDIPAAIIPGLKPHDPEYTRIRERAAAWMTTQGVEKATAKNVVAKYRKLTKFQKVALTRLIPEFGDVLAVPPFQESGQDKSMRQAKEGFFRNRDLVMATTAQEQR</sequence>
<name>A0A0F9BPF4_9ZZZZ</name>